<keyword evidence="7" id="KW-0411">Iron-sulfur</keyword>
<evidence type="ECO:0000313" key="10">
    <source>
        <dbReference type="EMBL" id="RZN64938.1"/>
    </source>
</evidence>
<dbReference type="InterPro" id="IPR036136">
    <property type="entry name" value="Nit/Sulf_reduc_fer-like_dom_sf"/>
</dbReference>
<dbReference type="EMBL" id="RXIF01000004">
    <property type="protein sequence ID" value="RZN64938.1"/>
    <property type="molecule type" value="Genomic_DNA"/>
</dbReference>
<keyword evidence="2" id="KW-0004">4Fe-4S</keyword>
<dbReference type="InterPro" id="IPR006067">
    <property type="entry name" value="NO2/SO3_Rdtase_4Fe4S_dom"/>
</dbReference>
<dbReference type="Pfam" id="PF01077">
    <property type="entry name" value="NIR_SIR"/>
    <property type="match status" value="2"/>
</dbReference>
<dbReference type="PROSITE" id="PS00365">
    <property type="entry name" value="NIR_SIR"/>
    <property type="match status" value="2"/>
</dbReference>
<dbReference type="InterPro" id="IPR045854">
    <property type="entry name" value="NO2/SO3_Rdtase_4Fe4S_sf"/>
</dbReference>
<evidence type="ECO:0000256" key="3">
    <source>
        <dbReference type="ARBA" id="ARBA00022617"/>
    </source>
</evidence>
<evidence type="ECO:0000259" key="8">
    <source>
        <dbReference type="Pfam" id="PF01077"/>
    </source>
</evidence>
<feature type="domain" description="Nitrite/sulphite reductase 4Fe-4S" evidence="8">
    <location>
        <begin position="120"/>
        <end position="276"/>
    </location>
</feature>
<dbReference type="Gene3D" id="3.30.413.10">
    <property type="entry name" value="Sulfite Reductase Hemoprotein, domain 1"/>
    <property type="match status" value="2"/>
</dbReference>
<dbReference type="GO" id="GO:0046872">
    <property type="term" value="F:metal ion binding"/>
    <property type="evidence" value="ECO:0007669"/>
    <property type="project" value="UniProtKB-KW"/>
</dbReference>
<feature type="domain" description="Nitrite/Sulfite reductase ferredoxin-like" evidence="9">
    <location>
        <begin position="297"/>
        <end position="360"/>
    </location>
</feature>
<dbReference type="InterPro" id="IPR005117">
    <property type="entry name" value="NiRdtase/SiRdtase_haem-b_fer"/>
</dbReference>
<dbReference type="Pfam" id="PF03460">
    <property type="entry name" value="NIR_SIR_ferr"/>
    <property type="match status" value="2"/>
</dbReference>
<dbReference type="Gene3D" id="3.90.480.20">
    <property type="match status" value="1"/>
</dbReference>
<dbReference type="InterPro" id="IPR006066">
    <property type="entry name" value="NO2/SO3_Rdtase_FeS/sirohaem_BS"/>
</dbReference>
<dbReference type="PANTHER" id="PTHR32439:SF0">
    <property type="entry name" value="FERREDOXIN--NITRITE REDUCTASE, CHLOROPLASTIC"/>
    <property type="match status" value="1"/>
</dbReference>
<dbReference type="SUPFAM" id="SSF56014">
    <property type="entry name" value="Nitrite and sulphite reductase 4Fe-4S domain-like"/>
    <property type="match status" value="2"/>
</dbReference>
<organism evidence="10 11">
    <name type="scientific">Methanoliparum thermophilum</name>
    <dbReference type="NCBI Taxonomy" id="2491083"/>
    <lineage>
        <taxon>Archaea</taxon>
        <taxon>Methanobacteriati</taxon>
        <taxon>Methanobacteriota</taxon>
        <taxon>Candidatus Methanoliparia</taxon>
        <taxon>Candidatus Methanoliparales</taxon>
        <taxon>Candidatus Methanoliparaceae</taxon>
        <taxon>Candidatus Methanoliparum</taxon>
    </lineage>
</organism>
<evidence type="ECO:0000256" key="1">
    <source>
        <dbReference type="ARBA" id="ARBA00010429"/>
    </source>
</evidence>
<dbReference type="PRINTS" id="PR00397">
    <property type="entry name" value="SIROHAEM"/>
</dbReference>
<keyword evidence="4" id="KW-0479">Metal-binding</keyword>
<evidence type="ECO:0000256" key="6">
    <source>
        <dbReference type="ARBA" id="ARBA00023004"/>
    </source>
</evidence>
<evidence type="ECO:0000256" key="7">
    <source>
        <dbReference type="ARBA" id="ARBA00023014"/>
    </source>
</evidence>
<comment type="caution">
    <text evidence="10">The sequence shown here is derived from an EMBL/GenBank/DDBJ whole genome shotgun (WGS) entry which is preliminary data.</text>
</comment>
<evidence type="ECO:0000259" key="9">
    <source>
        <dbReference type="Pfam" id="PF03460"/>
    </source>
</evidence>
<gene>
    <name evidence="10" type="ORF">EF806_02535</name>
</gene>
<comment type="similarity">
    <text evidence="1">Belongs to the nitrite and sulfite reductase 4Fe-4S domain family.</text>
</comment>
<keyword evidence="6" id="KW-0408">Iron</keyword>
<dbReference type="SUPFAM" id="SSF55124">
    <property type="entry name" value="Nitrite/Sulfite reductase N-terminal domain-like"/>
    <property type="match status" value="2"/>
</dbReference>
<evidence type="ECO:0000256" key="2">
    <source>
        <dbReference type="ARBA" id="ARBA00022485"/>
    </source>
</evidence>
<dbReference type="Proteomes" id="UP000317158">
    <property type="component" value="Unassembled WGS sequence"/>
</dbReference>
<dbReference type="GO" id="GO:0051539">
    <property type="term" value="F:4 iron, 4 sulfur cluster binding"/>
    <property type="evidence" value="ECO:0007669"/>
    <property type="project" value="UniProtKB-KW"/>
</dbReference>
<protein>
    <submittedName>
        <fullName evidence="10">Nitrite/sulfite reductase</fullName>
    </submittedName>
</protein>
<feature type="domain" description="Nitrite/Sulfite reductase ferredoxin-like" evidence="9">
    <location>
        <begin position="49"/>
        <end position="111"/>
    </location>
</feature>
<dbReference type="InterPro" id="IPR051329">
    <property type="entry name" value="NIR_SIR_4Fe-4S"/>
</dbReference>
<dbReference type="AlphaFoldDB" id="A0A520KSN6"/>
<keyword evidence="5" id="KW-0560">Oxidoreductase</keyword>
<reference evidence="10 11" key="1">
    <citation type="journal article" date="2019" name="Nat. Microbiol.">
        <title>Wide diversity of methane and short-chain alkane metabolisms in uncultured archaea.</title>
        <authorList>
            <person name="Borrel G."/>
            <person name="Adam P.S."/>
            <person name="McKay L.J."/>
            <person name="Chen L.X."/>
            <person name="Sierra-Garcia I.N."/>
            <person name="Sieber C.M."/>
            <person name="Letourneur Q."/>
            <person name="Ghozlane A."/>
            <person name="Andersen G.L."/>
            <person name="Li W.J."/>
            <person name="Hallam S.J."/>
            <person name="Muyzer G."/>
            <person name="de Oliveira V.M."/>
            <person name="Inskeep W.P."/>
            <person name="Banfield J.F."/>
            <person name="Gribaldo S."/>
        </authorList>
    </citation>
    <scope>NUCLEOTIDE SEQUENCE [LARGE SCALE GENOMIC DNA]</scope>
    <source>
        <strain evidence="10">NM1a</strain>
    </source>
</reference>
<evidence type="ECO:0000313" key="11">
    <source>
        <dbReference type="Proteomes" id="UP000317158"/>
    </source>
</evidence>
<sequence>MLDIEYVKQNSNFDIIENIRKYAFKGFDSIKEEDLLLFKWYGIVHEPTTEEYFMLRIRLPGGELKSDQALLIGELAEKYGKGFVNLTTRQTIQLHWLKIENIPGVLDKLNNVGLTTKGTSGDTVSNIVTCPVSGFEKDEVCDTRYIIKDLSDFLLKSNDFLNLPRKFKISISGCKSNCTKSEINDLGIVAVKTGEDGKIGFDLLVGGGLSSSPHLGRSIGYLVGKNNLKNVCIAILEIYRDYGDRSNRSRSRFKFLIDNWGIDRFNKVLEDKLGEKLDKIYFKYPRYNYKDHIGTFEQKQAGYYYKGISVPCGRIRSDQIKSLADLASNFGDGTLNTTAMQNIIILNIPEKHLNDVDKSISKIGLSTDPSSIEKGLVCCIGKDLCRYGLAHTKDCGIDILKRMNDIPVEDIKIHVTGCPHGCACHRIADIGLQGVLIKEGTKKKEGFEILIGGGLGENPTFGRRIKKVSVEESKIIVQNLLNNYIKNRKDRESFKEFYASYTDEEILQTMGL</sequence>
<evidence type="ECO:0000256" key="4">
    <source>
        <dbReference type="ARBA" id="ARBA00022723"/>
    </source>
</evidence>
<accession>A0A520KSN6</accession>
<feature type="domain" description="Nitrite/sulphite reductase 4Fe-4S" evidence="8">
    <location>
        <begin position="377"/>
        <end position="496"/>
    </location>
</feature>
<dbReference type="PANTHER" id="PTHR32439">
    <property type="entry name" value="FERREDOXIN--NITRITE REDUCTASE, CHLOROPLASTIC"/>
    <property type="match status" value="1"/>
</dbReference>
<dbReference type="GO" id="GO:0020037">
    <property type="term" value="F:heme binding"/>
    <property type="evidence" value="ECO:0007669"/>
    <property type="project" value="InterPro"/>
</dbReference>
<dbReference type="GO" id="GO:0016491">
    <property type="term" value="F:oxidoreductase activity"/>
    <property type="evidence" value="ECO:0007669"/>
    <property type="project" value="UniProtKB-KW"/>
</dbReference>
<name>A0A520KSN6_METT2</name>
<evidence type="ECO:0000256" key="5">
    <source>
        <dbReference type="ARBA" id="ARBA00023002"/>
    </source>
</evidence>
<keyword evidence="3" id="KW-0349">Heme</keyword>
<proteinExistence type="inferred from homology"/>